<dbReference type="SUPFAM" id="SSF81321">
    <property type="entry name" value="Family A G protein-coupled receptor-like"/>
    <property type="match status" value="1"/>
</dbReference>
<organism evidence="1 2">
    <name type="scientific">Pristionchus pacificus</name>
    <name type="common">Parasitic nematode worm</name>
    <dbReference type="NCBI Taxonomy" id="54126"/>
    <lineage>
        <taxon>Eukaryota</taxon>
        <taxon>Metazoa</taxon>
        <taxon>Ecdysozoa</taxon>
        <taxon>Nematoda</taxon>
        <taxon>Chromadorea</taxon>
        <taxon>Rhabditida</taxon>
        <taxon>Rhabditina</taxon>
        <taxon>Diplogasteromorpha</taxon>
        <taxon>Diplogasteroidea</taxon>
        <taxon>Neodiplogasteridae</taxon>
        <taxon>Pristionchus</taxon>
    </lineage>
</organism>
<accession>A0A8R1ULC5</accession>
<dbReference type="InterPro" id="IPR019428">
    <property type="entry name" value="7TM_GPCR_serpentine_rcpt_Str"/>
</dbReference>
<sequence length="356" mass="40585">MIFTSVFLDLVSDSKFGNHYINKQLLGMACNFLALYLIVRKSKDYLSEYRKLLIIFLASDMIFALLHSIAKPIGVLEGNLLLMYLTGHIRHRNLMAIYLSFVSGSFPILSFHFVYRALAIRSYADAAHSHFVTYNLIFPDNPQEELILFLAYEDGVLNVPALKRIALIMAVTSFTGFFIIVSIVVIIRTLRLRTKANYYWRKIHLQLFIALLVQLLIPSICLYIPTTFYLLSVFMPNSSVYTPPSLLGQLYSWFPIADPIAIILLISDYRTTIIRPLIQIFKKASGIIPNSAIGPMEAINNHLNKWSARSFSSFNSENSKGFDEPMAIKRSRRDASVPYLLRSSAAKEDHSDFFVQ</sequence>
<accession>A0A2A6CN39</accession>
<reference evidence="2" key="1">
    <citation type="journal article" date="2008" name="Nat. Genet.">
        <title>The Pristionchus pacificus genome provides a unique perspective on nematode lifestyle and parasitism.</title>
        <authorList>
            <person name="Dieterich C."/>
            <person name="Clifton S.W."/>
            <person name="Schuster L.N."/>
            <person name="Chinwalla A."/>
            <person name="Delehaunty K."/>
            <person name="Dinkelacker I."/>
            <person name="Fulton L."/>
            <person name="Fulton R."/>
            <person name="Godfrey J."/>
            <person name="Minx P."/>
            <person name="Mitreva M."/>
            <person name="Roeseler W."/>
            <person name="Tian H."/>
            <person name="Witte H."/>
            <person name="Yang S.P."/>
            <person name="Wilson R.K."/>
            <person name="Sommer R.J."/>
        </authorList>
    </citation>
    <scope>NUCLEOTIDE SEQUENCE [LARGE SCALE GENOMIC DNA]</scope>
    <source>
        <strain evidence="2">PS312</strain>
    </source>
</reference>
<keyword evidence="2" id="KW-1185">Reference proteome</keyword>
<dbReference type="Pfam" id="PF10326">
    <property type="entry name" value="7TM_GPCR_Str"/>
    <property type="match status" value="2"/>
</dbReference>
<gene>
    <name evidence="1" type="primary">WBGene00204742</name>
</gene>
<protein>
    <submittedName>
        <fullName evidence="1">G protein-coupled receptor</fullName>
    </submittedName>
</protein>
<name>A0A2A6CN39_PRIPA</name>
<evidence type="ECO:0000313" key="2">
    <source>
        <dbReference type="Proteomes" id="UP000005239"/>
    </source>
</evidence>
<dbReference type="PANTHER" id="PTHR22943">
    <property type="entry name" value="7-TRANSMEMBRANE DOMAIN RECEPTOR C.ELEGANS"/>
    <property type="match status" value="1"/>
</dbReference>
<reference evidence="1" key="2">
    <citation type="submission" date="2022-06" db="UniProtKB">
        <authorList>
            <consortium name="EnsemblMetazoa"/>
        </authorList>
    </citation>
    <scope>IDENTIFICATION</scope>
    <source>
        <strain evidence="1">PS312</strain>
    </source>
</reference>
<dbReference type="PANTHER" id="PTHR22943:SF248">
    <property type="entry name" value="SEVEN TM RECEPTOR"/>
    <property type="match status" value="1"/>
</dbReference>
<dbReference type="Proteomes" id="UP000005239">
    <property type="component" value="Unassembled WGS sequence"/>
</dbReference>
<proteinExistence type="predicted"/>
<evidence type="ECO:0000313" key="1">
    <source>
        <dbReference type="EnsemblMetazoa" id="PPA31878.1"/>
    </source>
</evidence>
<dbReference type="EnsemblMetazoa" id="PPA31878.1">
    <property type="protein sequence ID" value="PPA31878.1"/>
    <property type="gene ID" value="WBGene00204742"/>
</dbReference>
<dbReference type="AlphaFoldDB" id="A0A2A6CN39"/>